<dbReference type="GO" id="GO:0005886">
    <property type="term" value="C:plasma membrane"/>
    <property type="evidence" value="ECO:0007669"/>
    <property type="project" value="UniProtKB-SubCell"/>
</dbReference>
<keyword evidence="3 4" id="KW-0472">Membrane</keyword>
<gene>
    <name evidence="6" type="ORF">CEY16_03855</name>
</gene>
<comment type="similarity">
    <text evidence="2 4">Belongs to the GerABKA family.</text>
</comment>
<dbReference type="Proteomes" id="UP000243524">
    <property type="component" value="Unassembled WGS sequence"/>
</dbReference>
<dbReference type="OrthoDB" id="9772630at2"/>
<sequence length="498" mass="56342">MFSYMKKEQGKEQVHQSIQRNRKYLKDKLGIGVTFDVDFRTLHVLGRDIDFYFVNGLVDTDYVIEILKKIIDINDDETNKRKIDEIVENRLTNHQIEKVEEMDKAIQQLLSGLLIVVIDGVSHAYIVDTRNYPGRGPSEPDTEKVVRGARDGYTENIIENTGLTRRRVRDEGLRFEIMQVGERSKMDVCVVYIEDIADPGLVDEIKNQINSIKVDGLAMADKSLEEFIVSQGINPFPKVRYTERPDVASAHLFEGHVLIMVDTSPSVMITPTTYFHHVQHAEEYRQVPTVGTFVRWVRFFGIFASLLLLPLWLLFVLHPELLPPELSYIGPNEEGNIPIIIQVLLADLGIEFLRIAAIHTPTALSTAMGLIAAVLIGEIAIEVGLFGPEVILYVALSAIGSYSTPSYELAIANKLTRLVLILFIALLGVKGFVIGVTLYILFMARSVSLNTPYFWPLIPFNARAMMHILFRVSVPLNRQRPSIVHPQNNDRLRNNGHN</sequence>
<keyword evidence="5" id="KW-0812">Transmembrane</keyword>
<dbReference type="InterPro" id="IPR050768">
    <property type="entry name" value="UPF0353/GerABKA_families"/>
</dbReference>
<dbReference type="PANTHER" id="PTHR22550">
    <property type="entry name" value="SPORE GERMINATION PROTEIN"/>
    <property type="match status" value="1"/>
</dbReference>
<dbReference type="Pfam" id="PF03323">
    <property type="entry name" value="GerA"/>
    <property type="match status" value="1"/>
</dbReference>
<accession>A0A2I0QXS1</accession>
<evidence type="ECO:0000313" key="7">
    <source>
        <dbReference type="Proteomes" id="UP000243524"/>
    </source>
</evidence>
<proteinExistence type="inferred from homology"/>
<reference evidence="6 7" key="1">
    <citation type="submission" date="2017-06" db="EMBL/GenBank/DDBJ databases">
        <title>the draft geome sequence of Illustriluteabacillus marina B3227.</title>
        <authorList>
            <person name="He R.-H."/>
            <person name="Du Z.-J."/>
        </authorList>
    </citation>
    <scope>NUCLEOTIDE SEQUENCE [LARGE SCALE GENOMIC DNA]</scope>
    <source>
        <strain evidence="6 7">B3227</strain>
    </source>
</reference>
<evidence type="ECO:0000313" key="6">
    <source>
        <dbReference type="EMBL" id="PKR78900.1"/>
    </source>
</evidence>
<dbReference type="GO" id="GO:0009847">
    <property type="term" value="P:spore germination"/>
    <property type="evidence" value="ECO:0007669"/>
    <property type="project" value="UniProtKB-UniRule"/>
</dbReference>
<feature type="transmembrane region" description="Helical" evidence="5">
    <location>
        <begin position="390"/>
        <end position="411"/>
    </location>
</feature>
<dbReference type="PIRSF" id="PIRSF005690">
    <property type="entry name" value="GerBA"/>
    <property type="match status" value="1"/>
</dbReference>
<keyword evidence="5" id="KW-1133">Transmembrane helix</keyword>
<evidence type="ECO:0000256" key="5">
    <source>
        <dbReference type="SAM" id="Phobius"/>
    </source>
</evidence>
<protein>
    <submittedName>
        <fullName evidence="6">Spore germination protein</fullName>
    </submittedName>
</protein>
<evidence type="ECO:0000256" key="1">
    <source>
        <dbReference type="ARBA" id="ARBA00004141"/>
    </source>
</evidence>
<dbReference type="AlphaFoldDB" id="A0A2I0QXS1"/>
<feature type="transmembrane region" description="Helical" evidence="5">
    <location>
        <begin position="453"/>
        <end position="470"/>
    </location>
</feature>
<feature type="transmembrane region" description="Helical" evidence="5">
    <location>
        <begin position="296"/>
        <end position="317"/>
    </location>
</feature>
<feature type="transmembrane region" description="Helical" evidence="5">
    <location>
        <begin position="337"/>
        <end position="356"/>
    </location>
</feature>
<evidence type="ECO:0000256" key="4">
    <source>
        <dbReference type="PIRNR" id="PIRNR005690"/>
    </source>
</evidence>
<organism evidence="6 7">
    <name type="scientific">Halalkalibacillus sediminis</name>
    <dbReference type="NCBI Taxonomy" id="2018042"/>
    <lineage>
        <taxon>Bacteria</taxon>
        <taxon>Bacillati</taxon>
        <taxon>Bacillota</taxon>
        <taxon>Bacilli</taxon>
        <taxon>Bacillales</taxon>
        <taxon>Bacillaceae</taxon>
        <taxon>Halalkalibacillus</taxon>
    </lineage>
</organism>
<comment type="caution">
    <text evidence="6">The sequence shown here is derived from an EMBL/GenBank/DDBJ whole genome shotgun (WGS) entry which is preliminary data.</text>
</comment>
<feature type="transmembrane region" description="Helical" evidence="5">
    <location>
        <begin position="418"/>
        <end position="441"/>
    </location>
</feature>
<keyword evidence="7" id="KW-1185">Reference proteome</keyword>
<evidence type="ECO:0000256" key="2">
    <source>
        <dbReference type="ARBA" id="ARBA00005278"/>
    </source>
</evidence>
<feature type="transmembrane region" description="Helical" evidence="5">
    <location>
        <begin position="363"/>
        <end position="384"/>
    </location>
</feature>
<dbReference type="EMBL" id="PJNH01000001">
    <property type="protein sequence ID" value="PKR78900.1"/>
    <property type="molecule type" value="Genomic_DNA"/>
</dbReference>
<evidence type="ECO:0000256" key="3">
    <source>
        <dbReference type="ARBA" id="ARBA00023136"/>
    </source>
</evidence>
<dbReference type="InterPro" id="IPR004995">
    <property type="entry name" value="Spore_Ger"/>
</dbReference>
<dbReference type="PANTHER" id="PTHR22550:SF9">
    <property type="entry name" value="STAGE V SPORULATION PROTEIN AF"/>
    <property type="match status" value="1"/>
</dbReference>
<name>A0A2I0QXS1_9BACI</name>
<comment type="subcellular location">
    <subcellularLocation>
        <location evidence="4">Cell membrane</location>
    </subcellularLocation>
    <subcellularLocation>
        <location evidence="1">Membrane</location>
        <topology evidence="1">Multi-pass membrane protein</topology>
    </subcellularLocation>
</comment>